<dbReference type="GO" id="GO:0005829">
    <property type="term" value="C:cytosol"/>
    <property type="evidence" value="ECO:0007669"/>
    <property type="project" value="TreeGrafter"/>
</dbReference>
<dbReference type="Pfam" id="PF01048">
    <property type="entry name" value="PNP_UDP_1"/>
    <property type="match status" value="1"/>
</dbReference>
<keyword evidence="5" id="KW-0486">Methionine biosynthesis</keyword>
<dbReference type="eggNOG" id="COG0775">
    <property type="taxonomic scope" value="Bacteria"/>
</dbReference>
<dbReference type="STRING" id="204773.HEAR3422"/>
<evidence type="ECO:0000256" key="2">
    <source>
        <dbReference type="ARBA" id="ARBA00011974"/>
    </source>
</evidence>
<dbReference type="GO" id="GO:0019284">
    <property type="term" value="P:L-methionine salvage from S-adenosylmethionine"/>
    <property type="evidence" value="ECO:0007669"/>
    <property type="project" value="TreeGrafter"/>
</dbReference>
<feature type="domain" description="Nucleoside phosphorylase" evidence="6">
    <location>
        <begin position="8"/>
        <end position="253"/>
    </location>
</feature>
<dbReference type="EC" id="3.2.2.9" evidence="2"/>
<dbReference type="InterPro" id="IPR000845">
    <property type="entry name" value="Nucleoside_phosphorylase_d"/>
</dbReference>
<dbReference type="PANTHER" id="PTHR46832:SF1">
    <property type="entry name" value="5'-METHYLTHIOADENOSINE_S-ADENOSYLHOMOCYSTEINE NUCLEOSIDASE"/>
    <property type="match status" value="1"/>
</dbReference>
<evidence type="ECO:0000256" key="3">
    <source>
        <dbReference type="ARBA" id="ARBA00022605"/>
    </source>
</evidence>
<keyword evidence="3" id="KW-0028">Amino-acid biosynthesis</keyword>
<dbReference type="EMBL" id="CU207211">
    <property type="protein sequence ID" value="CAL63523.1"/>
    <property type="molecule type" value="Genomic_DNA"/>
</dbReference>
<dbReference type="Gene3D" id="3.40.50.1580">
    <property type="entry name" value="Nucleoside phosphorylase domain"/>
    <property type="match status" value="1"/>
</dbReference>
<dbReference type="GO" id="GO:0009164">
    <property type="term" value="P:nucleoside catabolic process"/>
    <property type="evidence" value="ECO:0007669"/>
    <property type="project" value="InterPro"/>
</dbReference>
<gene>
    <name evidence="7" type="primary">mtnN</name>
    <name evidence="7" type="ordered locus">HEAR3422</name>
</gene>
<keyword evidence="8" id="KW-1185">Reference proteome</keyword>
<proteinExistence type="predicted"/>
<protein>
    <recommendedName>
        <fullName evidence="2">adenosylhomocysteine nucleosidase</fullName>
        <ecNumber evidence="2">3.2.2.9</ecNumber>
    </recommendedName>
</protein>
<evidence type="ECO:0000259" key="6">
    <source>
        <dbReference type="Pfam" id="PF01048"/>
    </source>
</evidence>
<dbReference type="Proteomes" id="UP000006697">
    <property type="component" value="Chromosome"/>
</dbReference>
<dbReference type="GO" id="GO:0019509">
    <property type="term" value="P:L-methionine salvage from methylthioadenosine"/>
    <property type="evidence" value="ECO:0007669"/>
    <property type="project" value="UniProtKB-UniPathway"/>
</dbReference>
<evidence type="ECO:0000256" key="4">
    <source>
        <dbReference type="ARBA" id="ARBA00022801"/>
    </source>
</evidence>
<dbReference type="NCBIfam" id="TIGR01704">
    <property type="entry name" value="MTA_SAH-Nsdase"/>
    <property type="match status" value="1"/>
</dbReference>
<sequence length="262" mass="29259">MNFHPVRLGIISALREEQTGLIEIMQDVVTTTRGMRDYVSGRLWGIECVCVLSRIGKVAAAATTATLIEKFGVSHILFTGVAGAADSRLRVGDIVVARQLVQHDMNAEPLFPRYEIPLTGLSHFYSDQILSKQLLNAAEEFIRTDFHSAIADYDKQRFRLLQPLVYEGLIASGDEFIAHDEQLRKITDRLQDVLAVEMEGAAVAQVCFEFGIPFAIVRTISDSANEDSPVDFVQFLEKIAAHYAYSIVKRFIALHQSERALT</sequence>
<organism evidence="7 8">
    <name type="scientific">Herminiimonas arsenicoxydans</name>
    <dbReference type="NCBI Taxonomy" id="204773"/>
    <lineage>
        <taxon>Bacteria</taxon>
        <taxon>Pseudomonadati</taxon>
        <taxon>Pseudomonadota</taxon>
        <taxon>Betaproteobacteria</taxon>
        <taxon>Burkholderiales</taxon>
        <taxon>Oxalobacteraceae</taxon>
        <taxon>Herminiimonas</taxon>
    </lineage>
</organism>
<dbReference type="UniPathway" id="UPA00904">
    <property type="reaction ID" value="UER00871"/>
</dbReference>
<dbReference type="CDD" id="cd09008">
    <property type="entry name" value="MTAN"/>
    <property type="match status" value="1"/>
</dbReference>
<evidence type="ECO:0000256" key="5">
    <source>
        <dbReference type="ARBA" id="ARBA00023167"/>
    </source>
</evidence>
<keyword evidence="4 7" id="KW-0378">Hydrolase</keyword>
<dbReference type="SUPFAM" id="SSF53167">
    <property type="entry name" value="Purine and uridine phosphorylases"/>
    <property type="match status" value="1"/>
</dbReference>
<dbReference type="InterPro" id="IPR010049">
    <property type="entry name" value="MTA_SAH_Nsdase"/>
</dbReference>
<comment type="pathway">
    <text evidence="1">Amino-acid biosynthesis; L-methionine biosynthesis via salvage pathway; S-methyl-5-thio-alpha-D-ribose 1-phosphate from S-methyl-5'-thioadenosine (hydrolase route): step 1/2.</text>
</comment>
<name>A4GAI6_HERAR</name>
<keyword evidence="7" id="KW-0326">Glycosidase</keyword>
<dbReference type="OrthoDB" id="9792278at2"/>
<dbReference type="AlphaFoldDB" id="A4GAI6"/>
<dbReference type="GO" id="GO:0008930">
    <property type="term" value="F:methylthioadenosine nucleosidase activity"/>
    <property type="evidence" value="ECO:0007669"/>
    <property type="project" value="InterPro"/>
</dbReference>
<evidence type="ECO:0000313" key="7">
    <source>
        <dbReference type="EMBL" id="CAL63523.1"/>
    </source>
</evidence>
<dbReference type="KEGG" id="har:HEAR3422"/>
<dbReference type="GO" id="GO:0008782">
    <property type="term" value="F:adenosylhomocysteine nucleosidase activity"/>
    <property type="evidence" value="ECO:0007669"/>
    <property type="project" value="UniProtKB-EC"/>
</dbReference>
<reference evidence="7 8" key="1">
    <citation type="journal article" date="2007" name="PLoS Genet.">
        <title>A tale of two oxidation states: bacterial colonization of arsenic-rich environments.</title>
        <authorList>
            <person name="Muller D."/>
            <person name="Medigue C."/>
            <person name="Koechler S."/>
            <person name="Barbe V."/>
            <person name="Barakat M."/>
            <person name="Talla E."/>
            <person name="Bonnefoy V."/>
            <person name="Krin E."/>
            <person name="Arsene-Ploetze F."/>
            <person name="Carapito C."/>
            <person name="Chandler M."/>
            <person name="Cournoyer B."/>
            <person name="Cruveiller S."/>
            <person name="Dossat C."/>
            <person name="Duval S."/>
            <person name="Heymann M."/>
            <person name="Leize E."/>
            <person name="Lieutaud A."/>
            <person name="Lievremont D."/>
            <person name="Makita Y."/>
            <person name="Mangenot S."/>
            <person name="Nitschke W."/>
            <person name="Ortet P."/>
            <person name="Perdrial N."/>
            <person name="Schoepp B."/>
            <person name="Siguier N."/>
            <person name="Simeonova D.D."/>
            <person name="Rouy Z."/>
            <person name="Segurens B."/>
            <person name="Turlin E."/>
            <person name="Vallenet D."/>
            <person name="Van Dorsselaer A."/>
            <person name="Weiss S."/>
            <person name="Weissenbach J."/>
            <person name="Lett M.C."/>
            <person name="Danchin A."/>
            <person name="Bertin P.N."/>
        </authorList>
    </citation>
    <scope>NUCLEOTIDE SEQUENCE [LARGE SCALE GENOMIC DNA]</scope>
    <source>
        <strain evidence="8">ULPAs1</strain>
    </source>
</reference>
<dbReference type="PANTHER" id="PTHR46832">
    <property type="entry name" value="5'-METHYLTHIOADENOSINE/S-ADENOSYLHOMOCYSTEINE NUCLEOSIDASE"/>
    <property type="match status" value="1"/>
</dbReference>
<dbReference type="HOGENOM" id="CLU_031248_2_0_4"/>
<dbReference type="NCBIfam" id="NF004079">
    <property type="entry name" value="PRK05584.1"/>
    <property type="match status" value="1"/>
</dbReference>
<evidence type="ECO:0000313" key="8">
    <source>
        <dbReference type="Proteomes" id="UP000006697"/>
    </source>
</evidence>
<accession>A4GAI6</accession>
<dbReference type="InterPro" id="IPR035994">
    <property type="entry name" value="Nucleoside_phosphorylase_sf"/>
</dbReference>
<evidence type="ECO:0000256" key="1">
    <source>
        <dbReference type="ARBA" id="ARBA00004945"/>
    </source>
</evidence>